<evidence type="ECO:0000259" key="12">
    <source>
        <dbReference type="PROSITE" id="PS50951"/>
    </source>
</evidence>
<proteinExistence type="inferred from homology"/>
<evidence type="ECO:0000256" key="3">
    <source>
        <dbReference type="ARBA" id="ARBA00022527"/>
    </source>
</evidence>
<reference evidence="13 14" key="1">
    <citation type="submission" date="2019-06" db="EMBL/GenBank/DDBJ databases">
        <title>A chromosome-scale genome assembly of the striped catfish, Pangasianodon hypophthalmus.</title>
        <authorList>
            <person name="Wen M."/>
            <person name="Zahm M."/>
            <person name="Roques C."/>
            <person name="Cabau C."/>
            <person name="Klopp C."/>
            <person name="Donnadieu C."/>
            <person name="Jouanno E."/>
            <person name="Avarre J.-C."/>
            <person name="Campet M."/>
            <person name="Ha T.T.T."/>
            <person name="Dugue R."/>
            <person name="Lampietro C."/>
            <person name="Louis A."/>
            <person name="Herpin A."/>
            <person name="Echchiki A."/>
            <person name="Berthelot C."/>
            <person name="Parey E."/>
            <person name="Roest-Crollius H."/>
            <person name="Braasch I."/>
            <person name="Postlethwait J."/>
            <person name="Bobe J."/>
            <person name="Montfort J."/>
            <person name="Bouchez O."/>
            <person name="Begum T."/>
            <person name="Schartl M."/>
            <person name="Guiguen Y."/>
        </authorList>
    </citation>
    <scope>NUCLEOTIDE SEQUENCE [LARGE SCALE GENOMIC DNA]</scope>
    <source>
        <strain evidence="13 14">Indonesia</strain>
        <tissue evidence="13">Blood</tissue>
    </source>
</reference>
<protein>
    <recommendedName>
        <fullName evidence="2">non-specific serine/threonine protein kinase</fullName>
        <ecNumber evidence="2">2.7.11.1</ecNumber>
    </recommendedName>
</protein>
<accession>A0A5N5PWK7</accession>
<dbReference type="CDD" id="cd21884">
    <property type="entry name" value="SARAH_MST_Hpo"/>
    <property type="match status" value="1"/>
</dbReference>
<evidence type="ECO:0000256" key="8">
    <source>
        <dbReference type="ARBA" id="ARBA00059824"/>
    </source>
</evidence>
<organism evidence="13 14">
    <name type="scientific">Pangasianodon hypophthalmus</name>
    <name type="common">Striped catfish</name>
    <name type="synonym">Helicophagus hypophthalmus</name>
    <dbReference type="NCBI Taxonomy" id="310915"/>
    <lineage>
        <taxon>Eukaryota</taxon>
        <taxon>Metazoa</taxon>
        <taxon>Chordata</taxon>
        <taxon>Craniata</taxon>
        <taxon>Vertebrata</taxon>
        <taxon>Euteleostomi</taxon>
        <taxon>Actinopterygii</taxon>
        <taxon>Neopterygii</taxon>
        <taxon>Teleostei</taxon>
        <taxon>Ostariophysi</taxon>
        <taxon>Siluriformes</taxon>
        <taxon>Pangasiidae</taxon>
        <taxon>Pangasianodon</taxon>
    </lineage>
</organism>
<evidence type="ECO:0000256" key="10">
    <source>
        <dbReference type="SAM" id="MobiDB-lite"/>
    </source>
</evidence>
<dbReference type="SMART" id="SM00220">
    <property type="entry name" value="S_TKc"/>
    <property type="match status" value="1"/>
</dbReference>
<comment type="caution">
    <text evidence="13">The sequence shown here is derived from an EMBL/GenBank/DDBJ whole genome shotgun (WGS) entry which is preliminary data.</text>
</comment>
<dbReference type="Gene3D" id="1.10.510.10">
    <property type="entry name" value="Transferase(Phosphotransferase) domain 1"/>
    <property type="match status" value="1"/>
</dbReference>
<dbReference type="EMBL" id="VFJC01000003">
    <property type="protein sequence ID" value="KAB5583929.1"/>
    <property type="molecule type" value="Genomic_DNA"/>
</dbReference>
<keyword evidence="4" id="KW-0808">Transferase</keyword>
<evidence type="ECO:0000256" key="5">
    <source>
        <dbReference type="ARBA" id="ARBA00022741"/>
    </source>
</evidence>
<feature type="compositionally biased region" description="Acidic residues" evidence="10">
    <location>
        <begin position="317"/>
        <end position="330"/>
    </location>
</feature>
<evidence type="ECO:0000259" key="11">
    <source>
        <dbReference type="PROSITE" id="PS50011"/>
    </source>
</evidence>
<evidence type="ECO:0000313" key="13">
    <source>
        <dbReference type="EMBL" id="KAB5583929.1"/>
    </source>
</evidence>
<comment type="function">
    <text evidence="8">Stress-activated, pro-apoptotic kinase which, following caspase-cleavage, enters the nucleus and induces chromatin condensation followed by internucleosomal DNA fragmentation. Key component of the Hippo signaling pathway which plays a pivotal role in organ size control and tumor suppression by restricting proliferation and promoting apoptosis. The core of this pathway is composed of a kinase cascade wherein stk3/mst2 and stk4/mst1, in complex with its regulatory protein sav1, phosphorylates and activates lats1/2 in complex with its regulatory protein mob1, which in turn phosphorylates and inactivates yap1 oncoprotein and wwtr1/taz. Phosphorylation of yap1 by lats2 inhibits its translocation into the nucleus to regulate cellular genes important for cell proliferation, cell death, and cell migration. Phosphorylates 'Ser-14' of histone H2B (H2BS14ph) during apoptosis.</text>
</comment>
<feature type="binding site" evidence="9">
    <location>
        <position position="63"/>
    </location>
    <ligand>
        <name>ATP</name>
        <dbReference type="ChEBI" id="CHEBI:30616"/>
    </ligand>
</feature>
<feature type="compositionally biased region" description="Basic and acidic residues" evidence="10">
    <location>
        <begin position="410"/>
        <end position="425"/>
    </location>
</feature>
<dbReference type="InterPro" id="IPR011524">
    <property type="entry name" value="SARAH_dom"/>
</dbReference>
<comment type="similarity">
    <text evidence="1">Belongs to the protein kinase superfamily. STE Ser/Thr protein kinase family. STE20 subfamily.</text>
</comment>
<dbReference type="PROSITE" id="PS00107">
    <property type="entry name" value="PROTEIN_KINASE_ATP"/>
    <property type="match status" value="1"/>
</dbReference>
<dbReference type="PANTHER" id="PTHR48012">
    <property type="entry name" value="STERILE20-LIKE KINASE, ISOFORM B-RELATED"/>
    <property type="match status" value="1"/>
</dbReference>
<dbReference type="AlphaFoldDB" id="A0A5N5PWK7"/>
<name>A0A5N5PWK7_PANHP</name>
<dbReference type="PROSITE" id="PS50011">
    <property type="entry name" value="PROTEIN_KINASE_DOM"/>
    <property type="match status" value="1"/>
</dbReference>
<feature type="domain" description="SARAH" evidence="12">
    <location>
        <begin position="429"/>
        <end position="476"/>
    </location>
</feature>
<dbReference type="GO" id="GO:1902531">
    <property type="term" value="P:regulation of intracellular signal transduction"/>
    <property type="evidence" value="ECO:0007669"/>
    <property type="project" value="UniProtKB-ARBA"/>
</dbReference>
<sequence>MTERREQVQLRNNPRRQLKKLSEDSLTKQPEEVFDILEKLGEGSYGSVFKAHYKETGEIVAIKQVPVESDLQEIIKEISIMQQCNSPHVVRYYGSYFKNSDLWIVMEYCGAGSVSDIIRLRNKTLTEDEIAAIVQSTLKGLEYLHFMRKIHRDIKAGNILLNSEGQAKLADFGVAGQLTDTMAKRNTVIGTPFWMAPEVIQEIGYNCVADIWSLGITAIEMAEGKPPYADIHPMRAIFMIPTNPPPTFRTPDQWSEAFRDFVSQCLVKNPETRATATQLLQHPFIKSAKSNSVLKALITEAMELKLKKQEIQQREQDAEDEENSDEDEVDQGTMVRADTSDMGTVRSAGSLGSSLGTMIEHNDSTLESQLGTMVINSEDEEEDAGTMKHLQETMQPAKPSFLQYFEQKEKEDNKNGENNSHKQPADADVEVIRSLSVEELKRRLASLDPEMEQEIEAIHQRYQAKRQPILDAIEAKKRPQQNF</sequence>
<keyword evidence="5 9" id="KW-0547">Nucleotide-binding</keyword>
<dbReference type="EC" id="2.7.11.1" evidence="2"/>
<dbReference type="InterPro" id="IPR011009">
    <property type="entry name" value="Kinase-like_dom_sf"/>
</dbReference>
<dbReference type="GO" id="GO:0005737">
    <property type="term" value="C:cytoplasm"/>
    <property type="evidence" value="ECO:0007669"/>
    <property type="project" value="TreeGrafter"/>
</dbReference>
<keyword evidence="3" id="KW-0723">Serine/threonine-protein kinase</keyword>
<dbReference type="PANTHER" id="PTHR48012:SF2">
    <property type="entry name" value="STERILE20-LIKE KINASE, ISOFORM B"/>
    <property type="match status" value="1"/>
</dbReference>
<dbReference type="Pfam" id="PF11629">
    <property type="entry name" value="Mst1_SARAH"/>
    <property type="match status" value="1"/>
</dbReference>
<dbReference type="InterPro" id="IPR000719">
    <property type="entry name" value="Prot_kinase_dom"/>
</dbReference>
<evidence type="ECO:0000256" key="9">
    <source>
        <dbReference type="PROSITE-ProRule" id="PRU10141"/>
    </source>
</evidence>
<gene>
    <name evidence="13" type="ORF">PHYPO_G00101460</name>
</gene>
<evidence type="ECO:0000256" key="2">
    <source>
        <dbReference type="ARBA" id="ARBA00012513"/>
    </source>
</evidence>
<evidence type="ECO:0000256" key="4">
    <source>
        <dbReference type="ARBA" id="ARBA00022679"/>
    </source>
</evidence>
<dbReference type="Proteomes" id="UP000327468">
    <property type="component" value="Chromosome 2"/>
</dbReference>
<dbReference type="GO" id="GO:0007165">
    <property type="term" value="P:signal transduction"/>
    <property type="evidence" value="ECO:0007669"/>
    <property type="project" value="InterPro"/>
</dbReference>
<feature type="region of interest" description="Disordered" evidence="10">
    <location>
        <begin position="410"/>
        <end position="430"/>
    </location>
</feature>
<dbReference type="FunFam" id="3.30.200.20:FF:000040">
    <property type="entry name" value="Dual specificity mitogen-activated protein kinase kinase"/>
    <property type="match status" value="1"/>
</dbReference>
<dbReference type="GO" id="GO:0005524">
    <property type="term" value="F:ATP binding"/>
    <property type="evidence" value="ECO:0007669"/>
    <property type="project" value="UniProtKB-UniRule"/>
</dbReference>
<dbReference type="InterPro" id="IPR050629">
    <property type="entry name" value="STE20/SPS1-PAK"/>
</dbReference>
<feature type="domain" description="Protein kinase" evidence="11">
    <location>
        <begin position="34"/>
        <end position="285"/>
    </location>
</feature>
<evidence type="ECO:0000256" key="6">
    <source>
        <dbReference type="ARBA" id="ARBA00022777"/>
    </source>
</evidence>
<dbReference type="GO" id="GO:0004674">
    <property type="term" value="F:protein serine/threonine kinase activity"/>
    <property type="evidence" value="ECO:0007669"/>
    <property type="project" value="UniProtKB-KW"/>
</dbReference>
<keyword evidence="6" id="KW-0418">Kinase</keyword>
<dbReference type="InterPro" id="IPR024205">
    <property type="entry name" value="Mst1_2_SARAH_domain"/>
</dbReference>
<evidence type="ECO:0000256" key="1">
    <source>
        <dbReference type="ARBA" id="ARBA00008874"/>
    </source>
</evidence>
<evidence type="ECO:0000256" key="7">
    <source>
        <dbReference type="ARBA" id="ARBA00022840"/>
    </source>
</evidence>
<keyword evidence="14" id="KW-1185">Reference proteome</keyword>
<dbReference type="InterPro" id="IPR017441">
    <property type="entry name" value="Protein_kinase_ATP_BS"/>
</dbReference>
<evidence type="ECO:0000313" key="14">
    <source>
        <dbReference type="Proteomes" id="UP000327468"/>
    </source>
</evidence>
<dbReference type="Gene3D" id="1.10.287.4270">
    <property type="match status" value="2"/>
</dbReference>
<dbReference type="FunFam" id="1.10.510.10:FF:000075">
    <property type="entry name" value="Serine/threonine-protein kinase 3"/>
    <property type="match status" value="1"/>
</dbReference>
<feature type="region of interest" description="Disordered" evidence="10">
    <location>
        <begin position="310"/>
        <end position="358"/>
    </location>
</feature>
<keyword evidence="7 9" id="KW-0067">ATP-binding</keyword>
<dbReference type="SUPFAM" id="SSF56112">
    <property type="entry name" value="Protein kinase-like (PK-like)"/>
    <property type="match status" value="1"/>
</dbReference>
<dbReference type="PROSITE" id="PS50951">
    <property type="entry name" value="SARAH"/>
    <property type="match status" value="1"/>
</dbReference>
<dbReference type="CDD" id="cd06612">
    <property type="entry name" value="STKc_MST1_2"/>
    <property type="match status" value="1"/>
</dbReference>
<dbReference type="Pfam" id="PF00069">
    <property type="entry name" value="Pkinase"/>
    <property type="match status" value="1"/>
</dbReference>